<dbReference type="InterPro" id="IPR001610">
    <property type="entry name" value="PAC"/>
</dbReference>
<evidence type="ECO:0000313" key="3">
    <source>
        <dbReference type="Proteomes" id="UP000275777"/>
    </source>
</evidence>
<sequence>MLDAFAAHLNDRGGTTPYDIEYRLQCKNGEYRWFRAAAHAAGRQGVPLRVAGSLADITACAGNSCSWSAP</sequence>
<evidence type="ECO:0000313" key="2">
    <source>
        <dbReference type="EMBL" id="VEB42261.1"/>
    </source>
</evidence>
<protein>
    <submittedName>
        <fullName evidence="2">PAS fold</fullName>
    </submittedName>
</protein>
<organism evidence="2 3">
    <name type="scientific">Chromobacterium violaceum</name>
    <dbReference type="NCBI Taxonomy" id="536"/>
    <lineage>
        <taxon>Bacteria</taxon>
        <taxon>Pseudomonadati</taxon>
        <taxon>Pseudomonadota</taxon>
        <taxon>Betaproteobacteria</taxon>
        <taxon>Neisseriales</taxon>
        <taxon>Chromobacteriaceae</taxon>
        <taxon>Chromobacterium</taxon>
    </lineage>
</organism>
<proteinExistence type="predicted"/>
<gene>
    <name evidence="2" type="ORF">NCTC9695_02704</name>
</gene>
<accession>A0A3S5DLF7</accession>
<evidence type="ECO:0000259" key="1">
    <source>
        <dbReference type="Pfam" id="PF08447"/>
    </source>
</evidence>
<dbReference type="InterPro" id="IPR013655">
    <property type="entry name" value="PAS_fold_3"/>
</dbReference>
<dbReference type="Proteomes" id="UP000275777">
    <property type="component" value="Chromosome"/>
</dbReference>
<dbReference type="InterPro" id="IPR035965">
    <property type="entry name" value="PAS-like_dom_sf"/>
</dbReference>
<reference evidence="2 3" key="1">
    <citation type="submission" date="2018-12" db="EMBL/GenBank/DDBJ databases">
        <authorList>
            <consortium name="Pathogen Informatics"/>
        </authorList>
    </citation>
    <scope>NUCLEOTIDE SEQUENCE [LARGE SCALE GENOMIC DNA]</scope>
    <source>
        <strain evidence="2 3">NCTC9695</strain>
    </source>
</reference>
<dbReference type="AlphaFoldDB" id="A0A3S5DLF7"/>
<dbReference type="Gene3D" id="3.30.450.20">
    <property type="entry name" value="PAS domain"/>
    <property type="match status" value="1"/>
</dbReference>
<dbReference type="Pfam" id="PF08447">
    <property type="entry name" value="PAS_3"/>
    <property type="match status" value="1"/>
</dbReference>
<dbReference type="SUPFAM" id="SSF55785">
    <property type="entry name" value="PYP-like sensor domain (PAS domain)"/>
    <property type="match status" value="1"/>
</dbReference>
<dbReference type="SMART" id="SM00086">
    <property type="entry name" value="PAC"/>
    <property type="match status" value="1"/>
</dbReference>
<feature type="domain" description="PAS fold-3" evidence="1">
    <location>
        <begin position="3"/>
        <end position="52"/>
    </location>
</feature>
<dbReference type="EMBL" id="LR134182">
    <property type="protein sequence ID" value="VEB42261.1"/>
    <property type="molecule type" value="Genomic_DNA"/>
</dbReference>
<name>A0A3S5DLF7_CHRVL</name>